<dbReference type="AlphaFoldDB" id="A0A086J6P9"/>
<gene>
    <name evidence="1" type="ORF">TGP89_307270</name>
</gene>
<accession>A0A086J6P9</accession>
<name>A0A086J6P9_TOXGO</name>
<evidence type="ECO:0000313" key="2">
    <source>
        <dbReference type="Proteomes" id="UP000028828"/>
    </source>
</evidence>
<dbReference type="EMBL" id="AEYI02002574">
    <property type="protein sequence ID" value="KFG27817.1"/>
    <property type="molecule type" value="Genomic_DNA"/>
</dbReference>
<dbReference type="Proteomes" id="UP000028828">
    <property type="component" value="Unassembled WGS sequence"/>
</dbReference>
<protein>
    <submittedName>
        <fullName evidence="1">Uncharacterized protein</fullName>
    </submittedName>
</protein>
<organism evidence="1 2">
    <name type="scientific">Toxoplasma gondii p89</name>
    <dbReference type="NCBI Taxonomy" id="943119"/>
    <lineage>
        <taxon>Eukaryota</taxon>
        <taxon>Sar</taxon>
        <taxon>Alveolata</taxon>
        <taxon>Apicomplexa</taxon>
        <taxon>Conoidasida</taxon>
        <taxon>Coccidia</taxon>
        <taxon>Eucoccidiorida</taxon>
        <taxon>Eimeriorina</taxon>
        <taxon>Sarcocystidae</taxon>
        <taxon>Toxoplasma</taxon>
    </lineage>
</organism>
<reference evidence="1 2" key="1">
    <citation type="submission" date="2014-03" db="EMBL/GenBank/DDBJ databases">
        <authorList>
            <person name="Sibley D."/>
            <person name="Venepally P."/>
            <person name="Karamycheva S."/>
            <person name="Hadjithomas M."/>
            <person name="Khan A."/>
            <person name="Brunk B."/>
            <person name="Roos D."/>
            <person name="Caler E."/>
            <person name="Lorenzi H."/>
        </authorList>
    </citation>
    <scope>NUCLEOTIDE SEQUENCE [LARGE SCALE GENOMIC DNA]</scope>
    <source>
        <strain evidence="2">p89</strain>
    </source>
</reference>
<proteinExistence type="predicted"/>
<comment type="caution">
    <text evidence="1">The sequence shown here is derived from an EMBL/GenBank/DDBJ whole genome shotgun (WGS) entry which is preliminary data.</text>
</comment>
<dbReference type="VEuPathDB" id="ToxoDB:TGP89_307270"/>
<sequence length="95" mass="10463">MLVLLPYMEQAPKTGLSIHFDPAHRVLLVLLQQVANALGLKEAFLLVSTLSAVARRLVSQQIRTIWKAFLTDSAAVHILGRHFALCRFPSAVSVS</sequence>
<evidence type="ECO:0000313" key="1">
    <source>
        <dbReference type="EMBL" id="KFG27817.1"/>
    </source>
</evidence>